<dbReference type="GO" id="GO:0006351">
    <property type="term" value="P:DNA-templated transcription"/>
    <property type="evidence" value="ECO:0007669"/>
    <property type="project" value="InterPro"/>
</dbReference>
<dbReference type="PANTHER" id="PTHR47338">
    <property type="entry name" value="ZN(II)2CYS6 TRANSCRIPTION FACTOR (EUROFUNG)-RELATED"/>
    <property type="match status" value="1"/>
</dbReference>
<comment type="subcellular location">
    <subcellularLocation>
        <location evidence="1">Nucleus</location>
    </subcellularLocation>
</comment>
<sequence>MSQSHNHSTRRACTFCRKRKLRCSRDDPCSSCQKFGFKCQYSTKAEGLVRRTSTKVSRVHQLESRLGHVEQLLQSATQNGVPGDVEPSHTICLARYGESDEVADLDASTTSLLEQAFFDFVSPVINIIHQIKYTESTMNASTIPPSYLRHAICALGALKLEAQPHWSERLYHSSRRKLEEVELKDCRLDRVNLFQCQAWVLIALYELERGYFHRESMSTARAVQMVHLLKLHRHDALSRTHDPTLILVNTAKDITEAEERRRVFWQAFLLDRYNSVSLSTPPLIQENNICTYLPASNDAFVGGVEEEYFLLSEALKTKNRQRISSYAASVVLLSRAVTKLTDLESCDIATTTDELMDVASLKENTLRSALTTSYNVPEYLDLSASLLDPSIAYLYTATPTATIIVHRTARFRDNNSNNTMPTDILQHSRTLCLEAASTITMIMEITSGWDPRSYHFLIVYSIYCAAYVFATSWLEDQRPAYEKSLRFLLRLLETFKQHIQLAQTMLRDIDDDFPALQNRLNSRDRPSGAMQQGSFQFASSEPVFDLSRSGAHLDLPRMSEYGSLFEDTGIWNTEEDLLFGSFLS</sequence>
<evidence type="ECO:0000256" key="4">
    <source>
        <dbReference type="ARBA" id="ARBA00023163"/>
    </source>
</evidence>
<dbReference type="SMART" id="SM00066">
    <property type="entry name" value="GAL4"/>
    <property type="match status" value="1"/>
</dbReference>
<protein>
    <recommendedName>
        <fullName evidence="6">Zn(2)-C6 fungal-type domain-containing protein</fullName>
    </recommendedName>
</protein>
<accession>A0A1L7X928</accession>
<dbReference type="Proteomes" id="UP000184330">
    <property type="component" value="Unassembled WGS sequence"/>
</dbReference>
<dbReference type="Pfam" id="PF04082">
    <property type="entry name" value="Fungal_trans"/>
    <property type="match status" value="1"/>
</dbReference>
<evidence type="ECO:0000256" key="1">
    <source>
        <dbReference type="ARBA" id="ARBA00004123"/>
    </source>
</evidence>
<feature type="domain" description="Zn(2)-C6 fungal-type" evidence="6">
    <location>
        <begin position="12"/>
        <end position="41"/>
    </location>
</feature>
<dbReference type="InterPro" id="IPR036864">
    <property type="entry name" value="Zn2-C6_fun-type_DNA-bd_sf"/>
</dbReference>
<dbReference type="GO" id="GO:0000981">
    <property type="term" value="F:DNA-binding transcription factor activity, RNA polymerase II-specific"/>
    <property type="evidence" value="ECO:0007669"/>
    <property type="project" value="InterPro"/>
</dbReference>
<keyword evidence="2" id="KW-0479">Metal-binding</keyword>
<dbReference type="Gene3D" id="4.10.240.10">
    <property type="entry name" value="Zn(2)-C6 fungal-type DNA-binding domain"/>
    <property type="match status" value="1"/>
</dbReference>
<dbReference type="OrthoDB" id="3037908at2759"/>
<evidence type="ECO:0000259" key="6">
    <source>
        <dbReference type="PROSITE" id="PS50048"/>
    </source>
</evidence>
<gene>
    <name evidence="7" type="ORF">PAC_11393</name>
</gene>
<dbReference type="InterPro" id="IPR007219">
    <property type="entry name" value="XnlR_reg_dom"/>
</dbReference>
<evidence type="ECO:0000313" key="8">
    <source>
        <dbReference type="Proteomes" id="UP000184330"/>
    </source>
</evidence>
<evidence type="ECO:0000256" key="2">
    <source>
        <dbReference type="ARBA" id="ARBA00022723"/>
    </source>
</evidence>
<dbReference type="STRING" id="576137.A0A1L7X928"/>
<reference evidence="7 8" key="1">
    <citation type="submission" date="2016-03" db="EMBL/GenBank/DDBJ databases">
        <authorList>
            <person name="Ploux O."/>
        </authorList>
    </citation>
    <scope>NUCLEOTIDE SEQUENCE [LARGE SCALE GENOMIC DNA]</scope>
    <source>
        <strain evidence="7 8">UAMH 11012</strain>
    </source>
</reference>
<dbReference type="PANTHER" id="PTHR47338:SF10">
    <property type="entry name" value="TRANSCRIPTION FACTOR DOMAIN-CONTAINING PROTEIN-RELATED"/>
    <property type="match status" value="1"/>
</dbReference>
<dbReference type="SMART" id="SM00906">
    <property type="entry name" value="Fungal_trans"/>
    <property type="match status" value="1"/>
</dbReference>
<dbReference type="GO" id="GO:0005634">
    <property type="term" value="C:nucleus"/>
    <property type="evidence" value="ECO:0007669"/>
    <property type="project" value="UniProtKB-SubCell"/>
</dbReference>
<evidence type="ECO:0000313" key="7">
    <source>
        <dbReference type="EMBL" id="CZR61496.1"/>
    </source>
</evidence>
<dbReference type="AlphaFoldDB" id="A0A1L7X928"/>
<dbReference type="Pfam" id="PF00172">
    <property type="entry name" value="Zn_clus"/>
    <property type="match status" value="1"/>
</dbReference>
<dbReference type="PROSITE" id="PS50048">
    <property type="entry name" value="ZN2_CY6_FUNGAL_2"/>
    <property type="match status" value="1"/>
</dbReference>
<dbReference type="EMBL" id="FJOG01000018">
    <property type="protein sequence ID" value="CZR61496.1"/>
    <property type="molecule type" value="Genomic_DNA"/>
</dbReference>
<dbReference type="PROSITE" id="PS00463">
    <property type="entry name" value="ZN2_CY6_FUNGAL_1"/>
    <property type="match status" value="1"/>
</dbReference>
<dbReference type="InterPro" id="IPR001138">
    <property type="entry name" value="Zn2Cys6_DnaBD"/>
</dbReference>
<dbReference type="GO" id="GO:0003677">
    <property type="term" value="F:DNA binding"/>
    <property type="evidence" value="ECO:0007669"/>
    <property type="project" value="InterPro"/>
</dbReference>
<keyword evidence="5" id="KW-0539">Nucleus</keyword>
<evidence type="ECO:0000256" key="3">
    <source>
        <dbReference type="ARBA" id="ARBA00023015"/>
    </source>
</evidence>
<dbReference type="CDD" id="cd00067">
    <property type="entry name" value="GAL4"/>
    <property type="match status" value="1"/>
</dbReference>
<keyword evidence="3" id="KW-0805">Transcription regulation</keyword>
<dbReference type="GO" id="GO:0008270">
    <property type="term" value="F:zinc ion binding"/>
    <property type="evidence" value="ECO:0007669"/>
    <property type="project" value="InterPro"/>
</dbReference>
<proteinExistence type="predicted"/>
<organism evidence="7 8">
    <name type="scientific">Phialocephala subalpina</name>
    <dbReference type="NCBI Taxonomy" id="576137"/>
    <lineage>
        <taxon>Eukaryota</taxon>
        <taxon>Fungi</taxon>
        <taxon>Dikarya</taxon>
        <taxon>Ascomycota</taxon>
        <taxon>Pezizomycotina</taxon>
        <taxon>Leotiomycetes</taxon>
        <taxon>Helotiales</taxon>
        <taxon>Mollisiaceae</taxon>
        <taxon>Phialocephala</taxon>
        <taxon>Phialocephala fortinii species complex</taxon>
    </lineage>
</organism>
<keyword evidence="8" id="KW-1185">Reference proteome</keyword>
<dbReference type="SUPFAM" id="SSF57701">
    <property type="entry name" value="Zn2/Cys6 DNA-binding domain"/>
    <property type="match status" value="1"/>
</dbReference>
<name>A0A1L7X928_9HELO</name>
<evidence type="ECO:0000256" key="5">
    <source>
        <dbReference type="ARBA" id="ARBA00023242"/>
    </source>
</evidence>
<keyword evidence="4" id="KW-0804">Transcription</keyword>
<dbReference type="InterPro" id="IPR050815">
    <property type="entry name" value="TF_fung"/>
</dbReference>
<dbReference type="CDD" id="cd12148">
    <property type="entry name" value="fungal_TF_MHR"/>
    <property type="match status" value="1"/>
</dbReference>